<keyword evidence="3" id="KW-0732">Signal</keyword>
<dbReference type="CDD" id="cd13901">
    <property type="entry name" value="CuRO_3_MaLCC_like"/>
    <property type="match status" value="1"/>
</dbReference>
<evidence type="ECO:0000313" key="8">
    <source>
        <dbReference type="Proteomes" id="UP001396898"/>
    </source>
</evidence>
<evidence type="ECO:0008006" key="9">
    <source>
        <dbReference type="Google" id="ProtNLM"/>
    </source>
</evidence>
<feature type="signal peptide" evidence="3">
    <location>
        <begin position="1"/>
        <end position="17"/>
    </location>
</feature>
<gene>
    <name evidence="7" type="ORF">PG991_013130</name>
</gene>
<feature type="domain" description="Plastocyanin-like" evidence="4">
    <location>
        <begin position="197"/>
        <end position="328"/>
    </location>
</feature>
<protein>
    <recommendedName>
        <fullName evidence="9">Laccase</fullName>
    </recommendedName>
</protein>
<reference evidence="7 8" key="1">
    <citation type="submission" date="2023-01" db="EMBL/GenBank/DDBJ databases">
        <title>Analysis of 21 Apiospora genomes using comparative genomics revels a genus with tremendous synthesis potential of carbohydrate active enzymes and secondary metabolites.</title>
        <authorList>
            <person name="Sorensen T."/>
        </authorList>
    </citation>
    <scope>NUCLEOTIDE SEQUENCE [LARGE SCALE GENOMIC DNA]</scope>
    <source>
        <strain evidence="7 8">CBS 20057</strain>
    </source>
</reference>
<dbReference type="InterPro" id="IPR011707">
    <property type="entry name" value="Cu-oxidase-like_N"/>
</dbReference>
<sequence>MIPSFFLPLVAAPLVAGYAINPFQQITPRSACAGNTADTRSQWCEYSIDTDWDNEVPDTGVTREYWLSLGEVEVAPDGITRYAQAINGSIPGPTLHADWGDNVIVHLTNNLKTSTNGTSLHFHGIRQNNTNDNDGVASITQCPTAPGETFTYKWRATQYGSTWYHSHFALQAWQGVFGGIVINGPATANYDNDLGLMFLNDWSHQTVDELWETAQAGGPPELDNCLINGTNTFNNSGTVTGSHNALSLVEGQSHRLRLVNSALDTFFNFSIDNHTLTVIAMDLVPIEPFTTDVLNIGIGQRYDVVITANQQAVANKFWLRATPQSACSDITDPDNIRGIVYYGDKTDGEPTTLAHGFEDSCVDMDQSLLVPHNKATVGPNAWQSTNTVEVGSNDDGMFRWFINSTTMIVHWGNPTVLQVHNNESEFAESNAVLQVGSAPGASRSDWVYVVVQSELALAHPVHLHGHDFRVISQADGQYEPGVTALNLDNPVRRDTAMLPPAGHLVLAFQTDNPGAWLMHCHIGWHTSEGFSLQFVERQPEIPGILDTQRLEDTCSVWNDHQTAASVVQGDSGI</sequence>
<evidence type="ECO:0000259" key="4">
    <source>
        <dbReference type="Pfam" id="PF00394"/>
    </source>
</evidence>
<organism evidence="7 8">
    <name type="scientific">Apiospora marii</name>
    <dbReference type="NCBI Taxonomy" id="335849"/>
    <lineage>
        <taxon>Eukaryota</taxon>
        <taxon>Fungi</taxon>
        <taxon>Dikarya</taxon>
        <taxon>Ascomycota</taxon>
        <taxon>Pezizomycotina</taxon>
        <taxon>Sordariomycetes</taxon>
        <taxon>Xylariomycetidae</taxon>
        <taxon>Amphisphaeriales</taxon>
        <taxon>Apiosporaceae</taxon>
        <taxon>Apiospora</taxon>
    </lineage>
</organism>
<evidence type="ECO:0000259" key="5">
    <source>
        <dbReference type="Pfam" id="PF07731"/>
    </source>
</evidence>
<dbReference type="InterPro" id="IPR045087">
    <property type="entry name" value="Cu-oxidase_fam"/>
</dbReference>
<dbReference type="PANTHER" id="PTHR11709:SF502">
    <property type="entry name" value="MULTICOPPER OXIDASE"/>
    <property type="match status" value="1"/>
</dbReference>
<dbReference type="Proteomes" id="UP001396898">
    <property type="component" value="Unassembled WGS sequence"/>
</dbReference>
<dbReference type="EMBL" id="JAQQWI010000018">
    <property type="protein sequence ID" value="KAK8000908.1"/>
    <property type="molecule type" value="Genomic_DNA"/>
</dbReference>
<dbReference type="Pfam" id="PF07732">
    <property type="entry name" value="Cu-oxidase_3"/>
    <property type="match status" value="1"/>
</dbReference>
<evidence type="ECO:0000313" key="7">
    <source>
        <dbReference type="EMBL" id="KAK8000908.1"/>
    </source>
</evidence>
<evidence type="ECO:0000256" key="3">
    <source>
        <dbReference type="SAM" id="SignalP"/>
    </source>
</evidence>
<name>A0ABR1R560_9PEZI</name>
<comment type="similarity">
    <text evidence="1">Belongs to the multicopper oxidase family.</text>
</comment>
<feature type="domain" description="Plastocyanin-like" evidence="5">
    <location>
        <begin position="411"/>
        <end position="538"/>
    </location>
</feature>
<evidence type="ECO:0000259" key="6">
    <source>
        <dbReference type="Pfam" id="PF07732"/>
    </source>
</evidence>
<dbReference type="InterPro" id="IPR008972">
    <property type="entry name" value="Cupredoxin"/>
</dbReference>
<evidence type="ECO:0000256" key="2">
    <source>
        <dbReference type="ARBA" id="ARBA00023008"/>
    </source>
</evidence>
<dbReference type="InterPro" id="IPR011706">
    <property type="entry name" value="Cu-oxidase_C"/>
</dbReference>
<dbReference type="CDD" id="cd13854">
    <property type="entry name" value="CuRO_1_MaLCC_like"/>
    <property type="match status" value="1"/>
</dbReference>
<keyword evidence="2" id="KW-0186">Copper</keyword>
<evidence type="ECO:0000256" key="1">
    <source>
        <dbReference type="ARBA" id="ARBA00010609"/>
    </source>
</evidence>
<dbReference type="Gene3D" id="2.60.40.420">
    <property type="entry name" value="Cupredoxins - blue copper proteins"/>
    <property type="match status" value="3"/>
</dbReference>
<feature type="chain" id="PRO_5046773251" description="Laccase" evidence="3">
    <location>
        <begin position="18"/>
        <end position="573"/>
    </location>
</feature>
<dbReference type="SUPFAM" id="SSF49503">
    <property type="entry name" value="Cupredoxins"/>
    <property type="match status" value="3"/>
</dbReference>
<proteinExistence type="inferred from homology"/>
<feature type="domain" description="Plastocyanin-like" evidence="6">
    <location>
        <begin position="71"/>
        <end position="185"/>
    </location>
</feature>
<dbReference type="CDD" id="cd13880">
    <property type="entry name" value="CuRO_2_MaLCC_like"/>
    <property type="match status" value="1"/>
</dbReference>
<comment type="caution">
    <text evidence="7">The sequence shown here is derived from an EMBL/GenBank/DDBJ whole genome shotgun (WGS) entry which is preliminary data.</text>
</comment>
<accession>A0ABR1R560</accession>
<dbReference type="Pfam" id="PF00394">
    <property type="entry name" value="Cu-oxidase"/>
    <property type="match status" value="1"/>
</dbReference>
<keyword evidence="8" id="KW-1185">Reference proteome</keyword>
<dbReference type="InterPro" id="IPR001117">
    <property type="entry name" value="Cu-oxidase_2nd"/>
</dbReference>
<dbReference type="PANTHER" id="PTHR11709">
    <property type="entry name" value="MULTI-COPPER OXIDASE"/>
    <property type="match status" value="1"/>
</dbReference>
<dbReference type="Pfam" id="PF07731">
    <property type="entry name" value="Cu-oxidase_2"/>
    <property type="match status" value="1"/>
</dbReference>